<sequence>MGKYDKFFESEEVLEESLTPNEAVAAVAVVTAIADSSIEDVDADLLTDILWGFEVFDEYSDDELLEMIDKLLSLAEDEGVGTLFNTAYESLDDELIPDAFAAGVSMLVDEEELRIPRGKATLLKKLQQALELEDDEAKEIVDEVIAAFEEAEDEEELLDEDNEPLLESMASQQIYESPAGNFAVPVPSSLKQGARIDTQEGVVTFSDDLGSLFRIDYSPLPTQQMDDMEAVGQEEYLRSILLNKYVPSAIASNLPNASVDYTEYLPDVLEGAYFALVNMPEGSTVPKTGNNGTAVKCDAYRGLLAFIDGDFLYIVSSQRSFCDGETPKGVKQEAENLKQQIISFVDTIEFT</sequence>
<keyword evidence="1" id="KW-0175">Coiled coil</keyword>
<comment type="caution">
    <text evidence="2">The sequence shown here is derived from an EMBL/GenBank/DDBJ whole genome shotgun (WGS) entry which is preliminary data.</text>
</comment>
<protein>
    <submittedName>
        <fullName evidence="2">Uncharacterized protein</fullName>
    </submittedName>
</protein>
<dbReference type="RefSeq" id="WP_016869607.1">
    <property type="nucleotide sequence ID" value="NZ_CAWNVR010000463.1"/>
</dbReference>
<evidence type="ECO:0000313" key="2">
    <source>
        <dbReference type="EMBL" id="PLZ88165.1"/>
    </source>
</evidence>
<evidence type="ECO:0000313" key="3">
    <source>
        <dbReference type="Proteomes" id="UP000235036"/>
    </source>
</evidence>
<dbReference type="AlphaFoldDB" id="A0A2N6K123"/>
<dbReference type="EMBL" id="NRQW01000357">
    <property type="protein sequence ID" value="PLZ88165.1"/>
    <property type="molecule type" value="Genomic_DNA"/>
</dbReference>
<gene>
    <name evidence="2" type="ORF">CEN44_16000</name>
</gene>
<keyword evidence="3" id="KW-1185">Reference proteome</keyword>
<feature type="coiled-coil region" evidence="1">
    <location>
        <begin position="123"/>
        <end position="161"/>
    </location>
</feature>
<evidence type="ECO:0000256" key="1">
    <source>
        <dbReference type="SAM" id="Coils"/>
    </source>
</evidence>
<name>A0A2N6K123_FISMU</name>
<reference evidence="2 3" key="1">
    <citation type="submission" date="2017-08" db="EMBL/GenBank/DDBJ databases">
        <title>Genomes of Fischerella (Mastigocladus) sp. strains.</title>
        <authorList>
            <person name="Miller S.R."/>
        </authorList>
    </citation>
    <scope>NUCLEOTIDE SEQUENCE [LARGE SCALE GENOMIC DNA]</scope>
    <source>
        <strain evidence="2 3">CCMEE 5323</strain>
    </source>
</reference>
<organism evidence="2 3">
    <name type="scientific">Fischerella muscicola CCMEE 5323</name>
    <dbReference type="NCBI Taxonomy" id="2019572"/>
    <lineage>
        <taxon>Bacteria</taxon>
        <taxon>Bacillati</taxon>
        <taxon>Cyanobacteriota</taxon>
        <taxon>Cyanophyceae</taxon>
        <taxon>Nostocales</taxon>
        <taxon>Hapalosiphonaceae</taxon>
        <taxon>Fischerella</taxon>
    </lineage>
</organism>
<proteinExistence type="predicted"/>
<accession>A0A2N6K123</accession>
<dbReference type="Proteomes" id="UP000235036">
    <property type="component" value="Unassembled WGS sequence"/>
</dbReference>